<dbReference type="PROSITE" id="PS51462">
    <property type="entry name" value="NUDIX"/>
    <property type="match status" value="1"/>
</dbReference>
<dbReference type="GO" id="GO:0008893">
    <property type="term" value="F:guanosine-3',5'-bis(diphosphate) 3'-diphosphatase activity"/>
    <property type="evidence" value="ECO:0007669"/>
    <property type="project" value="TreeGrafter"/>
</dbReference>
<organism evidence="6 7">
    <name type="scientific">Sphingomonas endophytica</name>
    <dbReference type="NCBI Taxonomy" id="869719"/>
    <lineage>
        <taxon>Bacteria</taxon>
        <taxon>Pseudomonadati</taxon>
        <taxon>Pseudomonadota</taxon>
        <taxon>Alphaproteobacteria</taxon>
        <taxon>Sphingomonadales</taxon>
        <taxon>Sphingomonadaceae</taxon>
        <taxon>Sphingomonas</taxon>
    </lineage>
</organism>
<dbReference type="Pfam" id="PF00293">
    <property type="entry name" value="NUDIX"/>
    <property type="match status" value="1"/>
</dbReference>
<dbReference type="GO" id="GO:0034432">
    <property type="term" value="F:bis(5'-adenosyl)-pentaphosphatase activity"/>
    <property type="evidence" value="ECO:0007669"/>
    <property type="project" value="TreeGrafter"/>
</dbReference>
<dbReference type="InterPro" id="IPR000086">
    <property type="entry name" value="NUDIX_hydrolase_dom"/>
</dbReference>
<accession>A0A7X0JFK6</accession>
<dbReference type="EMBL" id="JACHBT010000015">
    <property type="protein sequence ID" value="MBB6505822.1"/>
    <property type="molecule type" value="Genomic_DNA"/>
</dbReference>
<comment type="function">
    <text evidence="4">Accelerates the degradation of transcripts by removing pyrophosphate from the 5'-end of triphosphorylated RNA, leading to a more labile monophosphorylated state that can stimulate subsequent ribonuclease cleavage.</text>
</comment>
<dbReference type="EC" id="3.6.1.-" evidence="4"/>
<dbReference type="GO" id="GO:0006753">
    <property type="term" value="P:nucleoside phosphate metabolic process"/>
    <property type="evidence" value="ECO:0007669"/>
    <property type="project" value="TreeGrafter"/>
</dbReference>
<dbReference type="SUPFAM" id="SSF55811">
    <property type="entry name" value="Nudix"/>
    <property type="match status" value="1"/>
</dbReference>
<dbReference type="PANTHER" id="PTHR11839">
    <property type="entry name" value="UDP/ADP-SUGAR PYROPHOSPHATASE"/>
    <property type="match status" value="1"/>
</dbReference>
<evidence type="ECO:0000313" key="6">
    <source>
        <dbReference type="EMBL" id="MBB6505822.1"/>
    </source>
</evidence>
<reference evidence="6 7" key="2">
    <citation type="submission" date="2020-08" db="EMBL/GenBank/DDBJ databases">
        <authorList>
            <person name="Partida-Martinez L."/>
            <person name="Huntemann M."/>
            <person name="Clum A."/>
            <person name="Wang J."/>
            <person name="Palaniappan K."/>
            <person name="Ritter S."/>
            <person name="Chen I.-M."/>
            <person name="Stamatis D."/>
            <person name="Reddy T."/>
            <person name="O'Malley R."/>
            <person name="Daum C."/>
            <person name="Shapiro N."/>
            <person name="Ivanova N."/>
            <person name="Kyrpides N."/>
            <person name="Woyke T."/>
        </authorList>
    </citation>
    <scope>NUCLEOTIDE SEQUENCE [LARGE SCALE GENOMIC DNA]</scope>
    <source>
        <strain evidence="6 7">AS3.13</strain>
    </source>
</reference>
<comment type="cofactor">
    <cofactor evidence="2">
        <name>Mg(2+)</name>
        <dbReference type="ChEBI" id="CHEBI:18420"/>
    </cofactor>
</comment>
<reference evidence="6 7" key="1">
    <citation type="submission" date="2020-08" db="EMBL/GenBank/DDBJ databases">
        <title>The Agave Microbiome: Exploring the role of microbial communities in plant adaptations to desert environments.</title>
        <authorList>
            <person name="Partida-Martinez L.P."/>
        </authorList>
    </citation>
    <scope>NUCLEOTIDE SEQUENCE [LARGE SCALE GENOMIC DNA]</scope>
    <source>
        <strain evidence="6 7">AS3.13</strain>
    </source>
</reference>
<evidence type="ECO:0000256" key="1">
    <source>
        <dbReference type="ARBA" id="ARBA00001936"/>
    </source>
</evidence>
<evidence type="ECO:0000313" key="7">
    <source>
        <dbReference type="Proteomes" id="UP000522313"/>
    </source>
</evidence>
<dbReference type="AlphaFoldDB" id="A0A7X0JFK6"/>
<comment type="similarity">
    <text evidence="4">Belongs to the Nudix hydrolase family. RppH subfamily.</text>
</comment>
<dbReference type="PANTHER" id="PTHR11839:SF22">
    <property type="entry name" value="NUDIX HYDROLASE 26, CHLOROPLASTIC"/>
    <property type="match status" value="1"/>
</dbReference>
<dbReference type="Proteomes" id="UP000522313">
    <property type="component" value="Unassembled WGS sequence"/>
</dbReference>
<dbReference type="CDD" id="cd03671">
    <property type="entry name" value="NUDIX_Ap4A_hydrolase_plant_like"/>
    <property type="match status" value="1"/>
</dbReference>
<comment type="caution">
    <text evidence="6">The sequence shown here is derived from an EMBL/GenBank/DDBJ whole genome shotgun (WGS) entry which is preliminary data.</text>
</comment>
<dbReference type="RefSeq" id="WP_184506790.1">
    <property type="nucleotide sequence ID" value="NZ_JACHBT010000015.1"/>
</dbReference>
<dbReference type="Gene3D" id="3.90.79.10">
    <property type="entry name" value="Nucleoside Triphosphate Pyrophosphohydrolase"/>
    <property type="match status" value="1"/>
</dbReference>
<dbReference type="NCBIfam" id="NF001938">
    <property type="entry name" value="PRK00714.1-5"/>
    <property type="match status" value="1"/>
</dbReference>
<evidence type="ECO:0000256" key="4">
    <source>
        <dbReference type="HAMAP-Rule" id="MF_00298"/>
    </source>
</evidence>
<dbReference type="InterPro" id="IPR022927">
    <property type="entry name" value="RppH"/>
</dbReference>
<dbReference type="InterPro" id="IPR020084">
    <property type="entry name" value="NUDIX_hydrolase_CS"/>
</dbReference>
<evidence type="ECO:0000259" key="5">
    <source>
        <dbReference type="PROSITE" id="PS51462"/>
    </source>
</evidence>
<evidence type="ECO:0000256" key="3">
    <source>
        <dbReference type="ARBA" id="ARBA00022801"/>
    </source>
</evidence>
<feature type="domain" description="Nudix hydrolase" evidence="5">
    <location>
        <begin position="8"/>
        <end position="152"/>
    </location>
</feature>
<name>A0A7X0JFK6_9SPHN</name>
<dbReference type="PRINTS" id="PR00502">
    <property type="entry name" value="NUDIXFAMILY"/>
</dbReference>
<keyword evidence="3 4" id="KW-0378">Hydrolase</keyword>
<sequence>MTAPDSLPYRPCAGVMLINRDGQVFVGQRIDNVLEAWQMPQGGIDPGEDAQAAAVRELWEETGVTADKVTLIAEAPEDFCYDLPPEMIGKVWKGKYRGQRQRWFLFRFDGEDSDIHIDTPHPEFRAWRWAAPADLPQLIVPFKAQLYRDVLAAFAPHLPGGGATPR</sequence>
<dbReference type="InterPro" id="IPR020476">
    <property type="entry name" value="Nudix_hydrolase"/>
</dbReference>
<protein>
    <recommendedName>
        <fullName evidence="4">RNA pyrophosphohydrolase</fullName>
        <ecNumber evidence="4">3.6.1.-</ecNumber>
    </recommendedName>
    <alternativeName>
        <fullName evidence="4">(Di)nucleoside polyphosphate hydrolase</fullName>
    </alternativeName>
</protein>
<dbReference type="GO" id="GO:0019693">
    <property type="term" value="P:ribose phosphate metabolic process"/>
    <property type="evidence" value="ECO:0007669"/>
    <property type="project" value="TreeGrafter"/>
</dbReference>
<gene>
    <name evidence="4" type="primary">rppH</name>
    <name evidence="4" type="synonym">nudH</name>
    <name evidence="6" type="ORF">F4693_002818</name>
</gene>
<dbReference type="InterPro" id="IPR015797">
    <property type="entry name" value="NUDIX_hydrolase-like_dom_sf"/>
</dbReference>
<dbReference type="PROSITE" id="PS00893">
    <property type="entry name" value="NUDIX_BOX"/>
    <property type="match status" value="1"/>
</dbReference>
<comment type="cofactor">
    <cofactor evidence="4">
        <name>a divalent metal cation</name>
        <dbReference type="ChEBI" id="CHEBI:60240"/>
    </cofactor>
</comment>
<comment type="cofactor">
    <cofactor evidence="1">
        <name>Mn(2+)</name>
        <dbReference type="ChEBI" id="CHEBI:29035"/>
    </cofactor>
</comment>
<feature type="short sequence motif" description="Nudix box" evidence="4">
    <location>
        <begin position="42"/>
        <end position="63"/>
    </location>
</feature>
<proteinExistence type="inferred from homology"/>
<dbReference type="HAMAP" id="MF_00298">
    <property type="entry name" value="Nudix_RppH"/>
    <property type="match status" value="1"/>
</dbReference>
<evidence type="ECO:0000256" key="2">
    <source>
        <dbReference type="ARBA" id="ARBA00001946"/>
    </source>
</evidence>